<name>A0A7C9FZS8_9BACT</name>
<protein>
    <recommendedName>
        <fullName evidence="3">Lipocalin-like domain-containing protein</fullName>
    </recommendedName>
</protein>
<evidence type="ECO:0000313" key="2">
    <source>
        <dbReference type="Proteomes" id="UP000479293"/>
    </source>
</evidence>
<reference evidence="1 2" key="1">
    <citation type="submission" date="2019-10" db="EMBL/GenBank/DDBJ databases">
        <title>Draft Genome Sequence of Cytophagaceae sp. SJW1-29.</title>
        <authorList>
            <person name="Choi A."/>
        </authorList>
    </citation>
    <scope>NUCLEOTIDE SEQUENCE [LARGE SCALE GENOMIC DNA]</scope>
    <source>
        <strain evidence="1 2">SJW1-29</strain>
    </source>
</reference>
<keyword evidence="2" id="KW-1185">Reference proteome</keyword>
<evidence type="ECO:0000313" key="1">
    <source>
        <dbReference type="EMBL" id="MPR35928.1"/>
    </source>
</evidence>
<dbReference type="RefSeq" id="WP_152763397.1">
    <property type="nucleotide sequence ID" value="NZ_WHLY01000002.1"/>
</dbReference>
<organism evidence="1 2">
    <name type="scientific">Salmonirosea aquatica</name>
    <dbReference type="NCBI Taxonomy" id="2654236"/>
    <lineage>
        <taxon>Bacteria</taxon>
        <taxon>Pseudomonadati</taxon>
        <taxon>Bacteroidota</taxon>
        <taxon>Cytophagia</taxon>
        <taxon>Cytophagales</taxon>
        <taxon>Spirosomataceae</taxon>
        <taxon>Salmonirosea</taxon>
    </lineage>
</organism>
<evidence type="ECO:0008006" key="3">
    <source>
        <dbReference type="Google" id="ProtNLM"/>
    </source>
</evidence>
<dbReference type="Proteomes" id="UP000479293">
    <property type="component" value="Unassembled WGS sequence"/>
</dbReference>
<comment type="caution">
    <text evidence="1">The sequence shown here is derived from an EMBL/GenBank/DDBJ whole genome shotgun (WGS) entry which is preliminary data.</text>
</comment>
<gene>
    <name evidence="1" type="ORF">GBK04_21895</name>
</gene>
<accession>A0A7C9FZS8</accession>
<dbReference type="PROSITE" id="PS51257">
    <property type="entry name" value="PROKAR_LIPOPROTEIN"/>
    <property type="match status" value="1"/>
</dbReference>
<dbReference type="EMBL" id="WHLY01000002">
    <property type="protein sequence ID" value="MPR35928.1"/>
    <property type="molecule type" value="Genomic_DNA"/>
</dbReference>
<proteinExistence type="predicted"/>
<dbReference type="AlphaFoldDB" id="A0A7C9FZS8"/>
<sequence>MMKHLPVYALLLFVSCTLCQGQIKTDLSKATEKTETNVAATDNRANFSGVWKLNELKSEQIGNFPVCLFGGYHDHVSSKTMKIADHAGFLTVDVPSPGGVQFTRQEQLTFDDKER</sequence>